<dbReference type="Proteomes" id="UP001596337">
    <property type="component" value="Unassembled WGS sequence"/>
</dbReference>
<name>A0ABW2C2E6_9PSEU</name>
<dbReference type="Gene3D" id="3.40.50.150">
    <property type="entry name" value="Vaccinia Virus protein VP39"/>
    <property type="match status" value="1"/>
</dbReference>
<protein>
    <submittedName>
        <fullName evidence="2">Methyltransferase domain-containing protein</fullName>
    </submittedName>
</protein>
<proteinExistence type="predicted"/>
<dbReference type="GO" id="GO:0032259">
    <property type="term" value="P:methylation"/>
    <property type="evidence" value="ECO:0007669"/>
    <property type="project" value="UniProtKB-KW"/>
</dbReference>
<dbReference type="CDD" id="cd02440">
    <property type="entry name" value="AdoMet_MTases"/>
    <property type="match status" value="1"/>
</dbReference>
<dbReference type="PANTHER" id="PTHR42873">
    <property type="entry name" value="RIBOSOMAL RNA LARGE SUBUNIT METHYLTRANSFERASE"/>
    <property type="match status" value="1"/>
</dbReference>
<evidence type="ECO:0000313" key="3">
    <source>
        <dbReference type="Proteomes" id="UP001596337"/>
    </source>
</evidence>
<keyword evidence="2" id="KW-0489">Methyltransferase</keyword>
<dbReference type="SUPFAM" id="SSF53335">
    <property type="entry name" value="S-adenosyl-L-methionine-dependent methyltransferases"/>
    <property type="match status" value="1"/>
</dbReference>
<dbReference type="InterPro" id="IPR041698">
    <property type="entry name" value="Methyltransf_25"/>
</dbReference>
<evidence type="ECO:0000313" key="2">
    <source>
        <dbReference type="EMBL" id="MFC6869486.1"/>
    </source>
</evidence>
<reference evidence="3" key="1">
    <citation type="journal article" date="2019" name="Int. J. Syst. Evol. Microbiol.">
        <title>The Global Catalogue of Microorganisms (GCM) 10K type strain sequencing project: providing services to taxonomists for standard genome sequencing and annotation.</title>
        <authorList>
            <consortium name="The Broad Institute Genomics Platform"/>
            <consortium name="The Broad Institute Genome Sequencing Center for Infectious Disease"/>
            <person name="Wu L."/>
            <person name="Ma J."/>
        </authorList>
    </citation>
    <scope>NUCLEOTIDE SEQUENCE [LARGE SCALE GENOMIC DNA]</scope>
    <source>
        <strain evidence="3">KCTC 32255</strain>
    </source>
</reference>
<evidence type="ECO:0000259" key="1">
    <source>
        <dbReference type="Pfam" id="PF13649"/>
    </source>
</evidence>
<dbReference type="RefSeq" id="WP_345399093.1">
    <property type="nucleotide sequence ID" value="NZ_BAABLA010000082.1"/>
</dbReference>
<dbReference type="InterPro" id="IPR029063">
    <property type="entry name" value="SAM-dependent_MTases_sf"/>
</dbReference>
<keyword evidence="3" id="KW-1185">Reference proteome</keyword>
<dbReference type="Pfam" id="PF13649">
    <property type="entry name" value="Methyltransf_25"/>
    <property type="match status" value="1"/>
</dbReference>
<sequence length="301" mass="34019">MFFDDYPRFFETSTVWSESDRLNLRYEAIFAANSDVFDGARVLDLASHDGRWSFAALRTGAAHVTGIESRQEAVDNAKANFAHYGADPDSYRFICGDIFDVLRREEFDVDVVLNLGFMYHTYRHTELLHRVRRIDPTYFIVDSTVVPDQEQPFVKLYEDRPQKPGEATLDEFAHGTTTLVGRPSVPALRMMLRAYDFGIEHTYDWRALINEHPDANRVGDYADGKRVTMRCRTGVLYSPAPEHGGVLTGAAAPSLAPNATARITTGNGQDVADETPSTRWRELVNRGLARTTGYELRRSTQ</sequence>
<feature type="domain" description="Methyltransferase" evidence="1">
    <location>
        <begin position="42"/>
        <end position="133"/>
    </location>
</feature>
<comment type="caution">
    <text evidence="2">The sequence shown here is derived from an EMBL/GenBank/DDBJ whole genome shotgun (WGS) entry which is preliminary data.</text>
</comment>
<accession>A0ABW2C2E6</accession>
<dbReference type="GO" id="GO:0008168">
    <property type="term" value="F:methyltransferase activity"/>
    <property type="evidence" value="ECO:0007669"/>
    <property type="project" value="UniProtKB-KW"/>
</dbReference>
<dbReference type="EMBL" id="JBHSXX010000001">
    <property type="protein sequence ID" value="MFC6869486.1"/>
    <property type="molecule type" value="Genomic_DNA"/>
</dbReference>
<gene>
    <name evidence="2" type="ORF">ACFQGD_20320</name>
</gene>
<dbReference type="PANTHER" id="PTHR42873:SF1">
    <property type="entry name" value="S-ADENOSYLMETHIONINE-DEPENDENT METHYLTRANSFERASE DOMAIN-CONTAINING PROTEIN"/>
    <property type="match status" value="1"/>
</dbReference>
<organism evidence="2 3">
    <name type="scientific">Haloechinothrix salitolerans</name>
    <dbReference type="NCBI Taxonomy" id="926830"/>
    <lineage>
        <taxon>Bacteria</taxon>
        <taxon>Bacillati</taxon>
        <taxon>Actinomycetota</taxon>
        <taxon>Actinomycetes</taxon>
        <taxon>Pseudonocardiales</taxon>
        <taxon>Pseudonocardiaceae</taxon>
        <taxon>Haloechinothrix</taxon>
    </lineage>
</organism>
<keyword evidence="2" id="KW-0808">Transferase</keyword>